<dbReference type="AlphaFoldDB" id="A0A9J7MNS8"/>
<dbReference type="GeneID" id="118413999"/>
<evidence type="ECO:0000313" key="3">
    <source>
        <dbReference type="RefSeq" id="XP_035673594.1"/>
    </source>
</evidence>
<feature type="compositionally biased region" description="Basic and acidic residues" evidence="1">
    <location>
        <begin position="138"/>
        <end position="147"/>
    </location>
</feature>
<name>A0A9J7MNS8_BRAFL</name>
<dbReference type="Proteomes" id="UP000001554">
    <property type="component" value="Chromosome 4"/>
</dbReference>
<organism evidence="2 3">
    <name type="scientific">Branchiostoma floridae</name>
    <name type="common">Florida lancelet</name>
    <name type="synonym">Amphioxus</name>
    <dbReference type="NCBI Taxonomy" id="7739"/>
    <lineage>
        <taxon>Eukaryota</taxon>
        <taxon>Metazoa</taxon>
        <taxon>Chordata</taxon>
        <taxon>Cephalochordata</taxon>
        <taxon>Leptocardii</taxon>
        <taxon>Amphioxiformes</taxon>
        <taxon>Branchiostomatidae</taxon>
        <taxon>Branchiostoma</taxon>
    </lineage>
</organism>
<dbReference type="RefSeq" id="XP_035673594.1">
    <property type="nucleotide sequence ID" value="XM_035817701.1"/>
</dbReference>
<gene>
    <name evidence="3" type="primary">LOC118413999</name>
</gene>
<protein>
    <submittedName>
        <fullName evidence="3">Uncharacterized protein LOC118413999 isoform X1</fullName>
    </submittedName>
</protein>
<proteinExistence type="predicted"/>
<evidence type="ECO:0000256" key="1">
    <source>
        <dbReference type="SAM" id="MobiDB-lite"/>
    </source>
</evidence>
<reference evidence="2" key="1">
    <citation type="journal article" date="2020" name="Nat. Ecol. Evol.">
        <title>Deeply conserved synteny resolves early events in vertebrate evolution.</title>
        <authorList>
            <person name="Simakov O."/>
            <person name="Marletaz F."/>
            <person name="Yue J.X."/>
            <person name="O'Connell B."/>
            <person name="Jenkins J."/>
            <person name="Brandt A."/>
            <person name="Calef R."/>
            <person name="Tung C.H."/>
            <person name="Huang T.K."/>
            <person name="Schmutz J."/>
            <person name="Satoh N."/>
            <person name="Yu J.K."/>
            <person name="Putnam N.H."/>
            <person name="Green R.E."/>
            <person name="Rokhsar D.S."/>
        </authorList>
    </citation>
    <scope>NUCLEOTIDE SEQUENCE [LARGE SCALE GENOMIC DNA]</scope>
    <source>
        <strain evidence="2">S238N-H82</strain>
    </source>
</reference>
<accession>A0A9J7MNS8</accession>
<feature type="region of interest" description="Disordered" evidence="1">
    <location>
        <begin position="130"/>
        <end position="160"/>
    </location>
</feature>
<reference evidence="3" key="2">
    <citation type="submission" date="2025-08" db="UniProtKB">
        <authorList>
            <consortium name="RefSeq"/>
        </authorList>
    </citation>
    <scope>IDENTIFICATION</scope>
    <source>
        <strain evidence="3">S238N-H82</strain>
        <tissue evidence="3">Testes</tissue>
    </source>
</reference>
<keyword evidence="2" id="KW-1185">Reference proteome</keyword>
<evidence type="ECO:0000313" key="2">
    <source>
        <dbReference type="Proteomes" id="UP000001554"/>
    </source>
</evidence>
<sequence>MSPSPCAPLLYDRSFIIGIYGHSVSARVVPQEEDTSQGERMVFNDDRGGCYRENERSGSLFMSYQVKYGGRYDMKFVQNYLLISNNPRVKTFPIRQFNSHACPVKVYKRNERSCRTNAEELAVSSVWSSTRKSSSTGKTDHEDDIRIRGGSAAGRGDRGELARTGARVQLQPTMEPEMCRLRLVFRVLLSPH</sequence>
<dbReference type="KEGG" id="bfo:118413999"/>